<dbReference type="Proteomes" id="UP000315017">
    <property type="component" value="Chromosome"/>
</dbReference>
<protein>
    <submittedName>
        <fullName evidence="1">Uncharacterized protein</fullName>
    </submittedName>
</protein>
<sequence length="130" mass="14582">MAWYDECDNPKIISGYYSTLLPLNRIDLHEVVLHRDGPLLKLRGNLPVFPDRPSKRWPEQANTAQVTIALWGVSSVSIREWATTIEGTFALERLGPQRLSFSFCSDATTIRGECDSARIDEITAYIKGAA</sequence>
<dbReference type="RefSeq" id="WP_145092005.1">
    <property type="nucleotide sequence ID" value="NZ_CP036274.1"/>
</dbReference>
<dbReference type="InterPro" id="IPR028957">
    <property type="entry name" value="Imm50"/>
</dbReference>
<name>A0A517YFB8_9BACT</name>
<organism evidence="1 2">
    <name type="scientific">Anatilimnocola aggregata</name>
    <dbReference type="NCBI Taxonomy" id="2528021"/>
    <lineage>
        <taxon>Bacteria</taxon>
        <taxon>Pseudomonadati</taxon>
        <taxon>Planctomycetota</taxon>
        <taxon>Planctomycetia</taxon>
        <taxon>Pirellulales</taxon>
        <taxon>Pirellulaceae</taxon>
        <taxon>Anatilimnocola</taxon>
    </lineage>
</organism>
<gene>
    <name evidence="1" type="ORF">ETAA8_40330</name>
</gene>
<evidence type="ECO:0000313" key="1">
    <source>
        <dbReference type="EMBL" id="QDU28927.1"/>
    </source>
</evidence>
<reference evidence="1 2" key="1">
    <citation type="submission" date="2019-02" db="EMBL/GenBank/DDBJ databases">
        <title>Deep-cultivation of Planctomycetes and their phenomic and genomic characterization uncovers novel biology.</title>
        <authorList>
            <person name="Wiegand S."/>
            <person name="Jogler M."/>
            <person name="Boedeker C."/>
            <person name="Pinto D."/>
            <person name="Vollmers J."/>
            <person name="Rivas-Marin E."/>
            <person name="Kohn T."/>
            <person name="Peeters S.H."/>
            <person name="Heuer A."/>
            <person name="Rast P."/>
            <person name="Oberbeckmann S."/>
            <person name="Bunk B."/>
            <person name="Jeske O."/>
            <person name="Meyerdierks A."/>
            <person name="Storesund J.E."/>
            <person name="Kallscheuer N."/>
            <person name="Luecker S."/>
            <person name="Lage O.M."/>
            <person name="Pohl T."/>
            <person name="Merkel B.J."/>
            <person name="Hornburger P."/>
            <person name="Mueller R.-W."/>
            <person name="Bruemmer F."/>
            <person name="Labrenz M."/>
            <person name="Spormann A.M."/>
            <person name="Op den Camp H."/>
            <person name="Overmann J."/>
            <person name="Amann R."/>
            <person name="Jetten M.S.M."/>
            <person name="Mascher T."/>
            <person name="Medema M.H."/>
            <person name="Devos D.P."/>
            <person name="Kaster A.-K."/>
            <person name="Ovreas L."/>
            <person name="Rohde M."/>
            <person name="Galperin M.Y."/>
            <person name="Jogler C."/>
        </authorList>
    </citation>
    <scope>NUCLEOTIDE SEQUENCE [LARGE SCALE GENOMIC DNA]</scope>
    <source>
        <strain evidence="1 2">ETA_A8</strain>
    </source>
</reference>
<dbReference type="KEGG" id="aagg:ETAA8_40330"/>
<dbReference type="AlphaFoldDB" id="A0A517YFB8"/>
<dbReference type="Pfam" id="PF15594">
    <property type="entry name" value="Imm50"/>
    <property type="match status" value="1"/>
</dbReference>
<keyword evidence="2" id="KW-1185">Reference proteome</keyword>
<accession>A0A517YFB8</accession>
<dbReference type="EMBL" id="CP036274">
    <property type="protein sequence ID" value="QDU28927.1"/>
    <property type="molecule type" value="Genomic_DNA"/>
</dbReference>
<dbReference type="OrthoDB" id="881751at2"/>
<evidence type="ECO:0000313" key="2">
    <source>
        <dbReference type="Proteomes" id="UP000315017"/>
    </source>
</evidence>
<proteinExistence type="predicted"/>